<keyword evidence="2" id="KW-1185">Reference proteome</keyword>
<evidence type="ECO:0000313" key="2">
    <source>
        <dbReference type="Proteomes" id="UP000019384"/>
    </source>
</evidence>
<reference evidence="1" key="2">
    <citation type="submission" date="2014-02" db="EMBL/GenBank/DDBJ databases">
        <title>Complete DNA sequence of /Kuraishia capsulata/ illustrates novel genomic features among budding yeasts (/Saccharomycotina/).</title>
        <authorList>
            <person name="Morales L."/>
            <person name="Noel B."/>
            <person name="Porcel B."/>
            <person name="Marcet-Houben M."/>
            <person name="Hullo M-F."/>
            <person name="Sacerdot C."/>
            <person name="Tekaia F."/>
            <person name="Leh-Louis V."/>
            <person name="Despons L."/>
            <person name="Khanna V."/>
            <person name="Aury J-M."/>
            <person name="Barbe V."/>
            <person name="Couloux A."/>
            <person name="Labadie K."/>
            <person name="Pelletier E."/>
            <person name="Souciet J-L."/>
            <person name="Boekhout T."/>
            <person name="Gabaldon T."/>
            <person name="Wincker P."/>
            <person name="Dujon B."/>
        </authorList>
    </citation>
    <scope>NUCLEOTIDE SEQUENCE</scope>
    <source>
        <strain evidence="1">CBS 1993</strain>
    </source>
</reference>
<dbReference type="AlphaFoldDB" id="W6MRH0"/>
<protein>
    <recommendedName>
        <fullName evidence="3">Glu-AdT subunit F</fullName>
    </recommendedName>
</protein>
<dbReference type="GeneID" id="34521222"/>
<dbReference type="OrthoDB" id="4053592at2759"/>
<evidence type="ECO:0008006" key="3">
    <source>
        <dbReference type="Google" id="ProtNLM"/>
    </source>
</evidence>
<dbReference type="HOGENOM" id="CLU_120617_0_0_1"/>
<dbReference type="Proteomes" id="UP000019384">
    <property type="component" value="Unassembled WGS sequence"/>
</dbReference>
<gene>
    <name evidence="1" type="ORF">KUCA_T00003821001</name>
</gene>
<dbReference type="Pfam" id="PF20977">
    <property type="entry name" value="GatF"/>
    <property type="match status" value="1"/>
</dbReference>
<sequence>MFLRSIRRLSGIGKPFKTIQEVEEYLARPNWATAELLVKAGDDGLSREKLLNLQQLSGLNAESNEETEATLLKSIQRQLGFIRNIEDLALPVEGSTVDTRLIPKPKALVFADLVKHAKSDPEKGEVFDSWNPTGLAVDSDDGYYVVRDSLDKNEEKAV</sequence>
<proteinExistence type="predicted"/>
<reference evidence="1" key="1">
    <citation type="submission" date="2013-12" db="EMBL/GenBank/DDBJ databases">
        <authorList>
            <person name="Genoscope - CEA"/>
        </authorList>
    </citation>
    <scope>NUCLEOTIDE SEQUENCE</scope>
    <source>
        <strain evidence="1">CBS 1993</strain>
    </source>
</reference>
<dbReference type="RefSeq" id="XP_022459834.1">
    <property type="nucleotide sequence ID" value="XM_022602275.1"/>
</dbReference>
<dbReference type="STRING" id="1382522.W6MRH0"/>
<dbReference type="EMBL" id="HG793128">
    <property type="protein sequence ID" value="CDK27842.1"/>
    <property type="molecule type" value="Genomic_DNA"/>
</dbReference>
<evidence type="ECO:0000313" key="1">
    <source>
        <dbReference type="EMBL" id="CDK27842.1"/>
    </source>
</evidence>
<accession>W6MRH0</accession>
<name>W6MRH0_9ASCO</name>
<organism evidence="1 2">
    <name type="scientific">Kuraishia capsulata CBS 1993</name>
    <dbReference type="NCBI Taxonomy" id="1382522"/>
    <lineage>
        <taxon>Eukaryota</taxon>
        <taxon>Fungi</taxon>
        <taxon>Dikarya</taxon>
        <taxon>Ascomycota</taxon>
        <taxon>Saccharomycotina</taxon>
        <taxon>Pichiomycetes</taxon>
        <taxon>Pichiales</taxon>
        <taxon>Pichiaceae</taxon>
        <taxon>Kuraishia</taxon>
    </lineage>
</organism>